<organism evidence="1 2">
    <name type="scientific">Diphasiastrum complanatum</name>
    <name type="common">Issler's clubmoss</name>
    <name type="synonym">Lycopodium complanatum</name>
    <dbReference type="NCBI Taxonomy" id="34168"/>
    <lineage>
        <taxon>Eukaryota</taxon>
        <taxon>Viridiplantae</taxon>
        <taxon>Streptophyta</taxon>
        <taxon>Embryophyta</taxon>
        <taxon>Tracheophyta</taxon>
        <taxon>Lycopodiopsida</taxon>
        <taxon>Lycopodiales</taxon>
        <taxon>Lycopodiaceae</taxon>
        <taxon>Lycopodioideae</taxon>
        <taxon>Diphasiastrum</taxon>
    </lineage>
</organism>
<dbReference type="Proteomes" id="UP001162992">
    <property type="component" value="Chromosome 13"/>
</dbReference>
<accession>A0ACC2BRZ4</accession>
<dbReference type="EMBL" id="CM055104">
    <property type="protein sequence ID" value="KAJ7532557.1"/>
    <property type="molecule type" value="Genomic_DNA"/>
</dbReference>
<sequence length="172" mass="19624">MSGWRVWGQHGPWRAKLREGYERTLVFLQCCCFLDVFSNHVMQVHQCLGPSMLPTFNVSGDILLMELFSAKFERIKPGDVVMAHSPINPKLMVCKRVMGLEGDHVKVIPTSGRGLYKQIVVPKGHVWLQGDNTHVSRDSRDYGPIPYALIQGRVFFRIWPPKGFGPVERHEP</sequence>
<name>A0ACC2BRZ4_DIPCM</name>
<evidence type="ECO:0000313" key="2">
    <source>
        <dbReference type="Proteomes" id="UP001162992"/>
    </source>
</evidence>
<gene>
    <name evidence="1" type="ORF">O6H91_13G009300</name>
</gene>
<proteinExistence type="predicted"/>
<reference evidence="2" key="1">
    <citation type="journal article" date="2024" name="Proc. Natl. Acad. Sci. U.S.A.">
        <title>Extraordinary preservation of gene collinearity over three hundred million years revealed in homosporous lycophytes.</title>
        <authorList>
            <person name="Li C."/>
            <person name="Wickell D."/>
            <person name="Kuo L.Y."/>
            <person name="Chen X."/>
            <person name="Nie B."/>
            <person name="Liao X."/>
            <person name="Peng D."/>
            <person name="Ji J."/>
            <person name="Jenkins J."/>
            <person name="Williams M."/>
            <person name="Shu S."/>
            <person name="Plott C."/>
            <person name="Barry K."/>
            <person name="Rajasekar S."/>
            <person name="Grimwood J."/>
            <person name="Han X."/>
            <person name="Sun S."/>
            <person name="Hou Z."/>
            <person name="He W."/>
            <person name="Dai G."/>
            <person name="Sun C."/>
            <person name="Schmutz J."/>
            <person name="Leebens-Mack J.H."/>
            <person name="Li F.W."/>
            <person name="Wang L."/>
        </authorList>
    </citation>
    <scope>NUCLEOTIDE SEQUENCE [LARGE SCALE GENOMIC DNA]</scope>
    <source>
        <strain evidence="2">cv. PW_Plant_1</strain>
    </source>
</reference>
<evidence type="ECO:0000313" key="1">
    <source>
        <dbReference type="EMBL" id="KAJ7532557.1"/>
    </source>
</evidence>
<protein>
    <submittedName>
        <fullName evidence="1">Uncharacterized protein</fullName>
    </submittedName>
</protein>
<keyword evidence="2" id="KW-1185">Reference proteome</keyword>
<comment type="caution">
    <text evidence="1">The sequence shown here is derived from an EMBL/GenBank/DDBJ whole genome shotgun (WGS) entry which is preliminary data.</text>
</comment>